<keyword evidence="7" id="KW-0862">Zinc</keyword>
<dbReference type="PROSITE" id="PS00860">
    <property type="entry name" value="GTP_CYCLOHYDROL_1_2"/>
    <property type="match status" value="1"/>
</dbReference>
<keyword evidence="6 7" id="KW-0378">Hydrolase</keyword>
<feature type="binding site" evidence="7">
    <location>
        <position position="73"/>
    </location>
    <ligand>
        <name>Zn(2+)</name>
        <dbReference type="ChEBI" id="CHEBI:29105"/>
    </ligand>
</feature>
<dbReference type="GO" id="GO:0005525">
    <property type="term" value="F:GTP binding"/>
    <property type="evidence" value="ECO:0007669"/>
    <property type="project" value="UniProtKB-KW"/>
</dbReference>
<dbReference type="InterPro" id="IPR018234">
    <property type="entry name" value="GTP_CycHdrlase_I_CS"/>
</dbReference>
<evidence type="ECO:0000256" key="1">
    <source>
        <dbReference type="ARBA" id="ARBA00001052"/>
    </source>
</evidence>
<dbReference type="GO" id="GO:0046654">
    <property type="term" value="P:tetrahydrofolate biosynthetic process"/>
    <property type="evidence" value="ECO:0007669"/>
    <property type="project" value="UniProtKB-UniRule"/>
</dbReference>
<dbReference type="FunFam" id="3.30.1130.10:FF:000001">
    <property type="entry name" value="GTP cyclohydrolase 1"/>
    <property type="match status" value="1"/>
</dbReference>
<feature type="domain" description="GTP cyclohydrolase I" evidence="8">
    <location>
        <begin position="4"/>
        <end position="181"/>
    </location>
</feature>
<dbReference type="GO" id="GO:0008270">
    <property type="term" value="F:zinc ion binding"/>
    <property type="evidence" value="ECO:0007669"/>
    <property type="project" value="UniProtKB-UniRule"/>
</dbReference>
<feature type="binding site" evidence="7">
    <location>
        <position position="144"/>
    </location>
    <ligand>
        <name>Zn(2+)</name>
        <dbReference type="ChEBI" id="CHEBI:29105"/>
    </ligand>
</feature>
<evidence type="ECO:0000256" key="5">
    <source>
        <dbReference type="ARBA" id="ARBA00022563"/>
    </source>
</evidence>
<name>A0A7V5RRV9_CALAY</name>
<dbReference type="GO" id="GO:0005737">
    <property type="term" value="C:cytoplasm"/>
    <property type="evidence" value="ECO:0007669"/>
    <property type="project" value="TreeGrafter"/>
</dbReference>
<dbReference type="InterPro" id="IPR043133">
    <property type="entry name" value="GTP-CH-I_C/QueF"/>
</dbReference>
<dbReference type="PANTHER" id="PTHR11109">
    <property type="entry name" value="GTP CYCLOHYDROLASE I"/>
    <property type="match status" value="1"/>
</dbReference>
<dbReference type="Gene3D" id="1.10.286.10">
    <property type="match status" value="1"/>
</dbReference>
<dbReference type="Gene3D" id="3.30.1130.10">
    <property type="match status" value="1"/>
</dbReference>
<dbReference type="NCBIfam" id="TIGR00063">
    <property type="entry name" value="folE"/>
    <property type="match status" value="1"/>
</dbReference>
<evidence type="ECO:0000256" key="7">
    <source>
        <dbReference type="HAMAP-Rule" id="MF_00223"/>
    </source>
</evidence>
<dbReference type="NCBIfam" id="NF006826">
    <property type="entry name" value="PRK09347.1-3"/>
    <property type="match status" value="1"/>
</dbReference>
<dbReference type="GO" id="GO:0003934">
    <property type="term" value="F:GTP cyclohydrolase I activity"/>
    <property type="evidence" value="ECO:0007669"/>
    <property type="project" value="UniProtKB-UniRule"/>
</dbReference>
<dbReference type="EC" id="3.5.4.16" evidence="7"/>
<dbReference type="PANTHER" id="PTHR11109:SF7">
    <property type="entry name" value="GTP CYCLOHYDROLASE 1"/>
    <property type="match status" value="1"/>
</dbReference>
<evidence type="ECO:0000259" key="8">
    <source>
        <dbReference type="Pfam" id="PF01227"/>
    </source>
</evidence>
<dbReference type="FunFam" id="1.10.286.10:FF:000001">
    <property type="entry name" value="GTP cyclohydrolase 1"/>
    <property type="match status" value="1"/>
</dbReference>
<feature type="binding site" evidence="7">
    <location>
        <position position="76"/>
    </location>
    <ligand>
        <name>Zn(2+)</name>
        <dbReference type="ChEBI" id="CHEBI:29105"/>
    </ligand>
</feature>
<dbReference type="UniPathway" id="UPA00848">
    <property type="reaction ID" value="UER00151"/>
</dbReference>
<dbReference type="GO" id="GO:0006729">
    <property type="term" value="P:tetrahydrobiopterin biosynthetic process"/>
    <property type="evidence" value="ECO:0007669"/>
    <property type="project" value="TreeGrafter"/>
</dbReference>
<evidence type="ECO:0000256" key="2">
    <source>
        <dbReference type="ARBA" id="ARBA00005080"/>
    </source>
</evidence>
<dbReference type="EMBL" id="DRLI01000320">
    <property type="protein sequence ID" value="HHM02985.1"/>
    <property type="molecule type" value="Genomic_DNA"/>
</dbReference>
<keyword evidence="7" id="KW-0342">GTP-binding</keyword>
<dbReference type="HAMAP" id="MF_00223">
    <property type="entry name" value="FolE"/>
    <property type="match status" value="1"/>
</dbReference>
<dbReference type="GO" id="GO:0006730">
    <property type="term" value="P:one-carbon metabolic process"/>
    <property type="evidence" value="ECO:0007669"/>
    <property type="project" value="UniProtKB-UniRule"/>
</dbReference>
<dbReference type="NCBIfam" id="NF006825">
    <property type="entry name" value="PRK09347.1-2"/>
    <property type="match status" value="1"/>
</dbReference>
<evidence type="ECO:0000256" key="4">
    <source>
        <dbReference type="ARBA" id="ARBA00011857"/>
    </source>
</evidence>
<dbReference type="InterPro" id="IPR043134">
    <property type="entry name" value="GTP-CH-I_N"/>
</dbReference>
<accession>A0A7V5RRV9</accession>
<sequence>MKTEDAVRVILEGIGEDPERQGLARTPHRVAKMYREVMAGYGQSAREVVNGAIYDVAYDEMVVVTNIEFYSMCEHHMLPFYGVAHVAYLPKGKVIGLSKIPRIVEMYARRLQVQENMTRQIADTLQDILHPQGVGVVVEGRHMCMMMRGVQKDQAKMITSTLVGAFKNDEKTRDEFLQLIRSSRANPF</sequence>
<comment type="subunit">
    <text evidence="7">Homopolymer.</text>
</comment>
<dbReference type="CDD" id="cd00642">
    <property type="entry name" value="GTP_cyclohydro1"/>
    <property type="match status" value="1"/>
</dbReference>
<protein>
    <recommendedName>
        <fullName evidence="7">GTP cyclohydrolase 1</fullName>
        <ecNumber evidence="7">3.5.4.16</ecNumber>
    </recommendedName>
    <alternativeName>
        <fullName evidence="7">GTP cyclohydrolase I</fullName>
        <shortName evidence="7">GTP-CH-I</shortName>
    </alternativeName>
</protein>
<keyword evidence="5 7" id="KW-0554">One-carbon metabolism</keyword>
<dbReference type="SUPFAM" id="SSF55620">
    <property type="entry name" value="Tetrahydrobiopterin biosynthesis enzymes-like"/>
    <property type="match status" value="1"/>
</dbReference>
<dbReference type="Pfam" id="PF01227">
    <property type="entry name" value="GTP_cyclohydroI"/>
    <property type="match status" value="1"/>
</dbReference>
<dbReference type="Proteomes" id="UP000885771">
    <property type="component" value="Unassembled WGS sequence"/>
</dbReference>
<dbReference type="InterPro" id="IPR001474">
    <property type="entry name" value="GTP_CycHdrlase_I"/>
</dbReference>
<gene>
    <name evidence="7 9" type="primary">folE</name>
    <name evidence="9" type="ORF">ENJ15_08210</name>
</gene>
<comment type="catalytic activity">
    <reaction evidence="1 7">
        <text>GTP + H2O = 7,8-dihydroneopterin 3'-triphosphate + formate + H(+)</text>
        <dbReference type="Rhea" id="RHEA:17473"/>
        <dbReference type="ChEBI" id="CHEBI:15377"/>
        <dbReference type="ChEBI" id="CHEBI:15378"/>
        <dbReference type="ChEBI" id="CHEBI:15740"/>
        <dbReference type="ChEBI" id="CHEBI:37565"/>
        <dbReference type="ChEBI" id="CHEBI:58462"/>
        <dbReference type="EC" id="3.5.4.16"/>
    </reaction>
</comment>
<keyword evidence="7" id="KW-0479">Metal-binding</keyword>
<organism evidence="9">
    <name type="scientific">Caldithrix abyssi</name>
    <dbReference type="NCBI Taxonomy" id="187145"/>
    <lineage>
        <taxon>Bacteria</taxon>
        <taxon>Pseudomonadati</taxon>
        <taxon>Calditrichota</taxon>
        <taxon>Calditrichia</taxon>
        <taxon>Calditrichales</taxon>
        <taxon>Calditrichaceae</taxon>
        <taxon>Caldithrix</taxon>
    </lineage>
</organism>
<evidence type="ECO:0000256" key="6">
    <source>
        <dbReference type="ARBA" id="ARBA00022801"/>
    </source>
</evidence>
<proteinExistence type="inferred from homology"/>
<keyword evidence="7" id="KW-0547">Nucleotide-binding</keyword>
<comment type="subunit">
    <text evidence="4">Toroid-shaped homodecamer, composed of two pentamers of five dimers.</text>
</comment>
<dbReference type="InterPro" id="IPR020602">
    <property type="entry name" value="GTP_CycHdrlase_I_dom"/>
</dbReference>
<dbReference type="AlphaFoldDB" id="A0A7V5RRV9"/>
<comment type="similarity">
    <text evidence="3 7">Belongs to the GTP cyclohydrolase I family.</text>
</comment>
<evidence type="ECO:0000256" key="3">
    <source>
        <dbReference type="ARBA" id="ARBA00008085"/>
    </source>
</evidence>
<comment type="pathway">
    <text evidence="2 7">Cofactor biosynthesis; 7,8-dihydroneopterin triphosphate biosynthesis; 7,8-dihydroneopterin triphosphate from GTP: step 1/1.</text>
</comment>
<reference evidence="9" key="1">
    <citation type="journal article" date="2020" name="mSystems">
        <title>Genome- and Community-Level Interaction Insights into Carbon Utilization and Element Cycling Functions of Hydrothermarchaeota in Hydrothermal Sediment.</title>
        <authorList>
            <person name="Zhou Z."/>
            <person name="Liu Y."/>
            <person name="Xu W."/>
            <person name="Pan J."/>
            <person name="Luo Z.H."/>
            <person name="Li M."/>
        </authorList>
    </citation>
    <scope>NUCLEOTIDE SEQUENCE [LARGE SCALE GENOMIC DNA]</scope>
    <source>
        <strain evidence="9">HyVt-460</strain>
    </source>
</reference>
<comment type="caution">
    <text evidence="9">The sequence shown here is derived from an EMBL/GenBank/DDBJ whole genome shotgun (WGS) entry which is preliminary data.</text>
</comment>
<evidence type="ECO:0000313" key="9">
    <source>
        <dbReference type="EMBL" id="HHM02985.1"/>
    </source>
</evidence>